<feature type="signal peptide" evidence="12">
    <location>
        <begin position="1"/>
        <end position="20"/>
    </location>
</feature>
<keyword evidence="4 10" id="KW-0547">Nucleotide-binding</keyword>
<dbReference type="STRING" id="1168221.R7Z4Z3"/>
<dbReference type="InterPro" id="IPR015413">
    <property type="entry name" value="Methionyl/Leucyl_tRNA_Synth"/>
</dbReference>
<comment type="catalytic activity">
    <reaction evidence="8">
        <text>tRNA(Met) + L-methionine + ATP = L-methionyl-tRNA(Met) + AMP + diphosphate</text>
        <dbReference type="Rhea" id="RHEA:13481"/>
        <dbReference type="Rhea" id="RHEA-COMP:9667"/>
        <dbReference type="Rhea" id="RHEA-COMP:9698"/>
        <dbReference type="ChEBI" id="CHEBI:30616"/>
        <dbReference type="ChEBI" id="CHEBI:33019"/>
        <dbReference type="ChEBI" id="CHEBI:57844"/>
        <dbReference type="ChEBI" id="CHEBI:78442"/>
        <dbReference type="ChEBI" id="CHEBI:78530"/>
        <dbReference type="ChEBI" id="CHEBI:456215"/>
        <dbReference type="EC" id="6.1.1.10"/>
    </reaction>
</comment>
<evidence type="ECO:0000256" key="5">
    <source>
        <dbReference type="ARBA" id="ARBA00022840"/>
    </source>
</evidence>
<dbReference type="eggNOG" id="KOG0436">
    <property type="taxonomic scope" value="Eukaryota"/>
</dbReference>
<evidence type="ECO:0000313" key="14">
    <source>
        <dbReference type="EMBL" id="EON69158.1"/>
    </source>
</evidence>
<keyword evidence="6 10" id="KW-0648">Protein biosynthesis</keyword>
<feature type="chain" id="PRO_5004451129" description="Probable methionine--tRNA ligase, mitochondrial" evidence="12">
    <location>
        <begin position="21"/>
        <end position="868"/>
    </location>
</feature>
<evidence type="ECO:0000256" key="2">
    <source>
        <dbReference type="ARBA" id="ARBA00012838"/>
    </source>
</evidence>
<protein>
    <recommendedName>
        <fullName evidence="9">Probable methionine--tRNA ligase, mitochondrial</fullName>
        <ecNumber evidence="2">6.1.1.10</ecNumber>
    </recommendedName>
</protein>
<feature type="domain" description="Methionyl/Leucyl tRNA synthetase" evidence="13">
    <location>
        <begin position="332"/>
        <end position="699"/>
    </location>
</feature>
<dbReference type="Pfam" id="PF09334">
    <property type="entry name" value="tRNA-synt_1g"/>
    <property type="match status" value="1"/>
</dbReference>
<dbReference type="GO" id="GO:0005524">
    <property type="term" value="F:ATP binding"/>
    <property type="evidence" value="ECO:0007669"/>
    <property type="project" value="UniProtKB-KW"/>
</dbReference>
<evidence type="ECO:0000256" key="1">
    <source>
        <dbReference type="ARBA" id="ARBA00005594"/>
    </source>
</evidence>
<evidence type="ECO:0000256" key="12">
    <source>
        <dbReference type="SAM" id="SignalP"/>
    </source>
</evidence>
<dbReference type="EMBL" id="JH767608">
    <property type="protein sequence ID" value="EON69158.1"/>
    <property type="molecule type" value="Genomic_DNA"/>
</dbReference>
<dbReference type="GO" id="GO:0004825">
    <property type="term" value="F:methionine-tRNA ligase activity"/>
    <property type="evidence" value="ECO:0007669"/>
    <property type="project" value="UniProtKB-EC"/>
</dbReference>
<dbReference type="InterPro" id="IPR014758">
    <property type="entry name" value="Met-tRNA_synth"/>
</dbReference>
<accession>R7Z4Z3</accession>
<dbReference type="EC" id="6.1.1.10" evidence="2"/>
<dbReference type="PRINTS" id="PR01041">
    <property type="entry name" value="TRNASYNTHMET"/>
</dbReference>
<dbReference type="PANTHER" id="PTHR43326:SF1">
    <property type="entry name" value="METHIONINE--TRNA LIGASE, MITOCHONDRIAL"/>
    <property type="match status" value="1"/>
</dbReference>
<dbReference type="RefSeq" id="XP_007784475.1">
    <property type="nucleotide sequence ID" value="XM_007786285.1"/>
</dbReference>
<evidence type="ECO:0000256" key="11">
    <source>
        <dbReference type="SAM" id="MobiDB-lite"/>
    </source>
</evidence>
<proteinExistence type="inferred from homology"/>
<feature type="region of interest" description="Disordered" evidence="11">
    <location>
        <begin position="176"/>
        <end position="197"/>
    </location>
</feature>
<evidence type="ECO:0000256" key="8">
    <source>
        <dbReference type="ARBA" id="ARBA00047364"/>
    </source>
</evidence>
<dbReference type="Gene3D" id="2.170.220.10">
    <property type="match status" value="1"/>
</dbReference>
<keyword evidence="12" id="KW-0732">Signal</keyword>
<organism evidence="14 15">
    <name type="scientific">Coniosporium apollinis (strain CBS 100218)</name>
    <name type="common">Rock-inhabiting black yeast</name>
    <dbReference type="NCBI Taxonomy" id="1168221"/>
    <lineage>
        <taxon>Eukaryota</taxon>
        <taxon>Fungi</taxon>
        <taxon>Dikarya</taxon>
        <taxon>Ascomycota</taxon>
        <taxon>Pezizomycotina</taxon>
        <taxon>Dothideomycetes</taxon>
        <taxon>Dothideomycetes incertae sedis</taxon>
        <taxon>Coniosporium</taxon>
    </lineage>
</organism>
<dbReference type="GO" id="GO:0005739">
    <property type="term" value="C:mitochondrion"/>
    <property type="evidence" value="ECO:0007669"/>
    <property type="project" value="UniProtKB-ARBA"/>
</dbReference>
<dbReference type="HOGENOM" id="CLU_330373_0_0_1"/>
<dbReference type="InterPro" id="IPR014729">
    <property type="entry name" value="Rossmann-like_a/b/a_fold"/>
</dbReference>
<dbReference type="GeneID" id="19905827"/>
<sequence>MRIATIALAITLGLAVQVAADPKRKWGSRFCHKTGQGCPRLKRAAEPLPLPDTETLKRAEAEAVKSYIAKRDLKTDAKDSGICWQPNQACDKLKRAVEEATDELLSVPGYELDESDAASQDICGAPNKPCHKAKRSAEALAAAIAEAAPFAFPEADPKRKWGSRFCHKTGQGCPRVKRDGTLEAPSPPADTPADPATDVEENLEVDPEAEADAVRFCHLPAQECDKIHRAAQVIENSLDGAEPSVDGSALCSLPGHDCHKAKTAAKALAQAALDAVSNIPVPEADAAGPHGPSGPFASFNAAARKLSRPYRAMRSRIFRAATSAKSEQEKPYYLTTPIFYVNAAPHVGHLYTMVLTDILKRWQLLRGRTAILCTGTDEHGMKIQQASSQAGSEPKPFCDKGAEVFKRLAARAGVLNDHFVRTTDPEHKEAVQYAWFLLRERGYIYTSKHEGWYSVSDETFYPQSQVHLILDPATGPSLKTSMETGKEVEWTSEINYHFRLSAFRDRLLSFYAENPEWIKPASRMADVVQAVSSGLEDLSISRPVERLSWGIRVPDDESQTIYVWLDALVNYITKAGYPWQPGKEHVQGWPADVQVIGKDIVRFHCIYWPAFLFALDIPPPRNILTHAHWTLGKQKMAKSTGNVVNPFFALDRFGVDTMRYYLAHDGGIAQDADYSNYYIIERYKKGLQGGLGNLASRVMRAKGWSVRRAVLDMCHEIADASPSDASAAAQRAMLLELPEAVAKEFGDLNVGSALKVIMDAVYETNKYLHAASPWKQVPEFEKGSSPPRVPEIDRTIFLCAEALRVVGILLQPYVPNKAAQLLDMLGVQTDRRSLEYARLGSDDSYGESSVELGRGPQGTLFPPLASDL</sequence>
<keyword evidence="5 10" id="KW-0067">ATP-binding</keyword>
<dbReference type="FunFam" id="2.170.220.10:FF:000001">
    <property type="entry name" value="methionine--tRNA ligase, mitochondrial"/>
    <property type="match status" value="1"/>
</dbReference>
<evidence type="ECO:0000313" key="15">
    <source>
        <dbReference type="Proteomes" id="UP000016924"/>
    </source>
</evidence>
<dbReference type="InterPro" id="IPR023457">
    <property type="entry name" value="Met-tRNA_synth_2"/>
</dbReference>
<keyword evidence="3 10" id="KW-0436">Ligase</keyword>
<dbReference type="Gene3D" id="3.40.50.620">
    <property type="entry name" value="HUPs"/>
    <property type="match status" value="1"/>
</dbReference>
<dbReference type="SUPFAM" id="SSF47323">
    <property type="entry name" value="Anticodon-binding domain of a subclass of class I aminoacyl-tRNA synthetases"/>
    <property type="match status" value="1"/>
</dbReference>
<dbReference type="CDD" id="cd00814">
    <property type="entry name" value="MetRS_core"/>
    <property type="match status" value="1"/>
</dbReference>
<dbReference type="OMA" id="TFIVCEP"/>
<evidence type="ECO:0000259" key="13">
    <source>
        <dbReference type="Pfam" id="PF09334"/>
    </source>
</evidence>
<dbReference type="PANTHER" id="PTHR43326">
    <property type="entry name" value="METHIONYL-TRNA SYNTHETASE"/>
    <property type="match status" value="1"/>
</dbReference>
<dbReference type="OrthoDB" id="24670at2759"/>
<dbReference type="AlphaFoldDB" id="R7Z4Z3"/>
<dbReference type="Proteomes" id="UP000016924">
    <property type="component" value="Unassembled WGS sequence"/>
</dbReference>
<evidence type="ECO:0000256" key="6">
    <source>
        <dbReference type="ARBA" id="ARBA00022917"/>
    </source>
</evidence>
<dbReference type="InterPro" id="IPR033911">
    <property type="entry name" value="MetRS_core"/>
</dbReference>
<reference evidence="15" key="1">
    <citation type="submission" date="2012-06" db="EMBL/GenBank/DDBJ databases">
        <title>The genome sequence of Coniosporium apollinis CBS 100218.</title>
        <authorList>
            <consortium name="The Broad Institute Genome Sequencing Platform"/>
            <person name="Cuomo C."/>
            <person name="Gorbushina A."/>
            <person name="Noack S."/>
            <person name="Walker B."/>
            <person name="Young S.K."/>
            <person name="Zeng Q."/>
            <person name="Gargeya S."/>
            <person name="Fitzgerald M."/>
            <person name="Haas B."/>
            <person name="Abouelleil A."/>
            <person name="Alvarado L."/>
            <person name="Arachchi H.M."/>
            <person name="Berlin A.M."/>
            <person name="Chapman S.B."/>
            <person name="Goldberg J."/>
            <person name="Griggs A."/>
            <person name="Gujja S."/>
            <person name="Hansen M."/>
            <person name="Howarth C."/>
            <person name="Imamovic A."/>
            <person name="Larimer J."/>
            <person name="McCowan C."/>
            <person name="Montmayeur A."/>
            <person name="Murphy C."/>
            <person name="Neiman D."/>
            <person name="Pearson M."/>
            <person name="Priest M."/>
            <person name="Roberts A."/>
            <person name="Saif S."/>
            <person name="Shea T."/>
            <person name="Sisk P."/>
            <person name="Sykes S."/>
            <person name="Wortman J."/>
            <person name="Nusbaum C."/>
            <person name="Birren B."/>
        </authorList>
    </citation>
    <scope>NUCLEOTIDE SEQUENCE [LARGE SCALE GENOMIC DNA]</scope>
    <source>
        <strain evidence="15">CBS 100218</strain>
    </source>
</reference>
<evidence type="ECO:0000256" key="3">
    <source>
        <dbReference type="ARBA" id="ARBA00022598"/>
    </source>
</evidence>
<comment type="similarity">
    <text evidence="1 10">Belongs to the class-I aminoacyl-tRNA synthetase family.</text>
</comment>
<evidence type="ECO:0000256" key="7">
    <source>
        <dbReference type="ARBA" id="ARBA00023146"/>
    </source>
</evidence>
<keyword evidence="15" id="KW-1185">Reference proteome</keyword>
<feature type="region of interest" description="Disordered" evidence="11">
    <location>
        <begin position="841"/>
        <end position="868"/>
    </location>
</feature>
<dbReference type="SUPFAM" id="SSF52374">
    <property type="entry name" value="Nucleotidylyl transferase"/>
    <property type="match status" value="1"/>
</dbReference>
<evidence type="ECO:0000256" key="9">
    <source>
        <dbReference type="ARBA" id="ARBA00068817"/>
    </source>
</evidence>
<dbReference type="InterPro" id="IPR009080">
    <property type="entry name" value="tRNAsynth_Ia_anticodon-bd"/>
</dbReference>
<gene>
    <name evidence="14" type="ORF">W97_08516</name>
</gene>
<name>R7Z4Z3_CONA1</name>
<dbReference type="Gene3D" id="1.10.730.10">
    <property type="entry name" value="Isoleucyl-tRNA Synthetase, Domain 1"/>
    <property type="match status" value="1"/>
</dbReference>
<evidence type="ECO:0000256" key="10">
    <source>
        <dbReference type="RuleBase" id="RU363039"/>
    </source>
</evidence>
<dbReference type="NCBIfam" id="TIGR00398">
    <property type="entry name" value="metG"/>
    <property type="match status" value="1"/>
</dbReference>
<dbReference type="GO" id="GO:0006431">
    <property type="term" value="P:methionyl-tRNA aminoacylation"/>
    <property type="evidence" value="ECO:0007669"/>
    <property type="project" value="InterPro"/>
</dbReference>
<keyword evidence="7 10" id="KW-0030">Aminoacyl-tRNA synthetase</keyword>
<evidence type="ECO:0000256" key="4">
    <source>
        <dbReference type="ARBA" id="ARBA00022741"/>
    </source>
</evidence>